<organism evidence="1 2">
    <name type="scientific">Amorphus orientalis</name>
    <dbReference type="NCBI Taxonomy" id="649198"/>
    <lineage>
        <taxon>Bacteria</taxon>
        <taxon>Pseudomonadati</taxon>
        <taxon>Pseudomonadota</taxon>
        <taxon>Alphaproteobacteria</taxon>
        <taxon>Hyphomicrobiales</taxon>
        <taxon>Amorphaceae</taxon>
        <taxon>Amorphus</taxon>
    </lineage>
</organism>
<name>A0AAE3VT72_9HYPH</name>
<evidence type="ECO:0000313" key="2">
    <source>
        <dbReference type="Proteomes" id="UP001229244"/>
    </source>
</evidence>
<reference evidence="1" key="1">
    <citation type="submission" date="2023-07" db="EMBL/GenBank/DDBJ databases">
        <title>Genomic Encyclopedia of Type Strains, Phase IV (KMG-IV): sequencing the most valuable type-strain genomes for metagenomic binning, comparative biology and taxonomic classification.</title>
        <authorList>
            <person name="Goeker M."/>
        </authorList>
    </citation>
    <scope>NUCLEOTIDE SEQUENCE</scope>
    <source>
        <strain evidence="1">DSM 21202</strain>
    </source>
</reference>
<dbReference type="Proteomes" id="UP001229244">
    <property type="component" value="Unassembled WGS sequence"/>
</dbReference>
<dbReference type="AlphaFoldDB" id="A0AAE3VT72"/>
<dbReference type="InterPro" id="IPR041893">
    <property type="entry name" value="ArdA_dom3"/>
</dbReference>
<dbReference type="EMBL" id="JAUSUL010000008">
    <property type="protein sequence ID" value="MDQ0317767.1"/>
    <property type="molecule type" value="Genomic_DNA"/>
</dbReference>
<evidence type="ECO:0000313" key="1">
    <source>
        <dbReference type="EMBL" id="MDQ0317767.1"/>
    </source>
</evidence>
<dbReference type="InterPro" id="IPR009899">
    <property type="entry name" value="ArdA"/>
</dbReference>
<keyword evidence="2" id="KW-1185">Reference proteome</keyword>
<dbReference type="Pfam" id="PF07275">
    <property type="entry name" value="ArdA"/>
    <property type="match status" value="1"/>
</dbReference>
<dbReference type="Gene3D" id="1.10.10.1190">
    <property type="entry name" value="Antirestriction protein ArdA, domain 3"/>
    <property type="match status" value="1"/>
</dbReference>
<dbReference type="Gene3D" id="3.10.20.480">
    <property type="entry name" value="Antirestriction protein ArdA, domain 1"/>
    <property type="match status" value="1"/>
</dbReference>
<dbReference type="RefSeq" id="WP_306887693.1">
    <property type="nucleotide sequence ID" value="NZ_JAUSUL010000008.1"/>
</dbReference>
<gene>
    <name evidence="1" type="ORF">J2S73_004254</name>
</gene>
<accession>A0AAE3VT72</accession>
<sequence>MRIYVADLAAYNNGILHGKWINATDDVADMSREISDMLKASPCPNVMREDWICDDCGETKRRTLSDFGPNPVPECPECGDPMRLVERFRSAEEYAIHDHEGLGKLGEYAGLDEVARRATIAEAAEDARIPVSVLIEAMNDYADDDEDAEDFISDRYRGCFDSWRDMAQEFTEETHDMSEIPEWLQGHIDWDSVARDFQCAGDVVAYVDDYHHYFFWTH</sequence>
<dbReference type="InterPro" id="IPR041895">
    <property type="entry name" value="ArdA_dom1"/>
</dbReference>
<comment type="caution">
    <text evidence="1">The sequence shown here is derived from an EMBL/GenBank/DDBJ whole genome shotgun (WGS) entry which is preliminary data.</text>
</comment>
<protein>
    <submittedName>
        <fullName evidence="1">Antirestriction protein</fullName>
    </submittedName>
</protein>
<proteinExistence type="predicted"/>